<evidence type="ECO:0000256" key="3">
    <source>
        <dbReference type="ARBA" id="ARBA00022723"/>
    </source>
</evidence>
<dbReference type="OrthoDB" id="7197884at2"/>
<dbReference type="GO" id="GO:0052689">
    <property type="term" value="F:carboxylic ester hydrolase activity"/>
    <property type="evidence" value="ECO:0007669"/>
    <property type="project" value="UniProtKB-KW"/>
</dbReference>
<evidence type="ECO:0000256" key="5">
    <source>
        <dbReference type="ARBA" id="ARBA00022801"/>
    </source>
</evidence>
<dbReference type="Gene3D" id="3.40.50.1820">
    <property type="entry name" value="alpha/beta hydrolase"/>
    <property type="match status" value="1"/>
</dbReference>
<keyword evidence="4" id="KW-0732">Signal</keyword>
<dbReference type="Pfam" id="PF07519">
    <property type="entry name" value="Tannase"/>
    <property type="match status" value="2"/>
</dbReference>
<evidence type="ECO:0000256" key="6">
    <source>
        <dbReference type="ARBA" id="ARBA00022837"/>
    </source>
</evidence>
<dbReference type="EMBL" id="RQXX01000001">
    <property type="protein sequence ID" value="RVV99893.1"/>
    <property type="molecule type" value="Genomic_DNA"/>
</dbReference>
<dbReference type="PANTHER" id="PTHR33938:SF15">
    <property type="entry name" value="FERULOYL ESTERASE B-RELATED"/>
    <property type="match status" value="1"/>
</dbReference>
<evidence type="ECO:0000256" key="2">
    <source>
        <dbReference type="ARBA" id="ARBA00022487"/>
    </source>
</evidence>
<evidence type="ECO:0000256" key="8">
    <source>
        <dbReference type="SAM" id="MobiDB-lite"/>
    </source>
</evidence>
<dbReference type="InterPro" id="IPR029058">
    <property type="entry name" value="AB_hydrolase_fold"/>
</dbReference>
<protein>
    <submittedName>
        <fullName evidence="9">Tannase/feruloyl esterase family alpha/beta hydrolase</fullName>
    </submittedName>
</protein>
<sequence length="539" mass="56074">MTDHRDSPWDAGAGDAARTGARGRRGGRIATASALALCAMLAPQGAAAQDATGPAGGGSAEACAGFTAAMPDYPDLTFTTSHVDAGRARCLIEGSFERRSGVGGDYALGFALALPDDWNGRFLYQGGGGLNGTVRPPEGAAAAGETSAVDRGFAVVSSDSGHQGAVFDPSFQADQIAALNFAQESVPKVTALALKLVEGYYDAAPDYTYFDGCSTGGREAMQAAQRTPLLFDGVLAGAPALRTDHSNTALAAKAIAMNRLAPEAADGSPDRAAVFDGAERQAILDGLLAACDGLDGNRDGMIFAPDACDFDPAVLACEAGEEGACLNVGQVGLVRTMFAPTESSTGRQIYPGYPMDTGVMDMPEGAAPGLFRFDAESNRQAGNTDTESSVDDLVAQSITPGPQQWLINADRWTNLSSFSGNGSKLMLYHGLSDPWFSAWDTRDYYLRLDAAAEGGARDFAALYLVPGMAHCRGGSAGLDRFDMLTPLMAWVEKGTPPEAVTATGAAFEGRERPLCRYPQHAVYDGSGDPQAVESYSCAD</sequence>
<evidence type="ECO:0000256" key="7">
    <source>
        <dbReference type="ARBA" id="ARBA00023157"/>
    </source>
</evidence>
<feature type="compositionally biased region" description="Low complexity" evidence="8">
    <location>
        <begin position="10"/>
        <end position="20"/>
    </location>
</feature>
<dbReference type="InterPro" id="IPR011118">
    <property type="entry name" value="Tannase/feruloyl_esterase"/>
</dbReference>
<organism evidence="9 10">
    <name type="scientific">Mesobaculum littorinae</name>
    <dbReference type="NCBI Taxonomy" id="2486419"/>
    <lineage>
        <taxon>Bacteria</taxon>
        <taxon>Pseudomonadati</taxon>
        <taxon>Pseudomonadota</taxon>
        <taxon>Alphaproteobacteria</taxon>
        <taxon>Rhodobacterales</taxon>
        <taxon>Roseobacteraceae</taxon>
        <taxon>Mesobaculum</taxon>
    </lineage>
</organism>
<dbReference type="AlphaFoldDB" id="A0A438AM22"/>
<proteinExistence type="inferred from homology"/>
<gene>
    <name evidence="9" type="ORF">EKE94_04310</name>
</gene>
<keyword evidence="3" id="KW-0479">Metal-binding</keyword>
<reference evidence="9 10" key="1">
    <citation type="submission" date="2018-11" db="EMBL/GenBank/DDBJ databases">
        <title>Mesobaculum littorinae gen. nov., sp. nov., isolated from Littorina scabra that represents a novel genus of the order Rhodobacteraceae.</title>
        <authorList>
            <person name="Li F."/>
        </authorList>
    </citation>
    <scope>NUCLEOTIDE SEQUENCE [LARGE SCALE GENOMIC DNA]</scope>
    <source>
        <strain evidence="9 10">M0103</strain>
    </source>
</reference>
<dbReference type="RefSeq" id="WP_127905336.1">
    <property type="nucleotide sequence ID" value="NZ_RQXX01000001.1"/>
</dbReference>
<evidence type="ECO:0000313" key="10">
    <source>
        <dbReference type="Proteomes" id="UP000285908"/>
    </source>
</evidence>
<comment type="caution">
    <text evidence="9">The sequence shown here is derived from an EMBL/GenBank/DDBJ whole genome shotgun (WGS) entry which is preliminary data.</text>
</comment>
<evidence type="ECO:0000313" key="9">
    <source>
        <dbReference type="EMBL" id="RVV99893.1"/>
    </source>
</evidence>
<dbReference type="PANTHER" id="PTHR33938">
    <property type="entry name" value="FERULOYL ESTERASE B-RELATED"/>
    <property type="match status" value="1"/>
</dbReference>
<keyword evidence="10" id="KW-1185">Reference proteome</keyword>
<keyword evidence="7" id="KW-1015">Disulfide bond</keyword>
<name>A0A438AM22_9RHOB</name>
<comment type="similarity">
    <text evidence="1">Belongs to the tannase family.</text>
</comment>
<dbReference type="SUPFAM" id="SSF53474">
    <property type="entry name" value="alpha/beta-Hydrolases"/>
    <property type="match status" value="1"/>
</dbReference>
<evidence type="ECO:0000256" key="4">
    <source>
        <dbReference type="ARBA" id="ARBA00022729"/>
    </source>
</evidence>
<keyword evidence="6" id="KW-0106">Calcium</keyword>
<feature type="region of interest" description="Disordered" evidence="8">
    <location>
        <begin position="1"/>
        <end position="24"/>
    </location>
</feature>
<accession>A0A438AM22</accession>
<dbReference type="Proteomes" id="UP000285908">
    <property type="component" value="Unassembled WGS sequence"/>
</dbReference>
<keyword evidence="2" id="KW-0719">Serine esterase</keyword>
<dbReference type="GO" id="GO:0046872">
    <property type="term" value="F:metal ion binding"/>
    <property type="evidence" value="ECO:0007669"/>
    <property type="project" value="UniProtKB-KW"/>
</dbReference>
<keyword evidence="5 9" id="KW-0378">Hydrolase</keyword>
<evidence type="ECO:0000256" key="1">
    <source>
        <dbReference type="ARBA" id="ARBA00006249"/>
    </source>
</evidence>